<feature type="non-terminal residue" evidence="2">
    <location>
        <position position="1"/>
    </location>
</feature>
<feature type="compositionally biased region" description="Basic and acidic residues" evidence="1">
    <location>
        <begin position="52"/>
        <end position="61"/>
    </location>
</feature>
<comment type="caution">
    <text evidence="2">The sequence shown here is derived from an EMBL/GenBank/DDBJ whole genome shotgun (WGS) entry which is preliminary data.</text>
</comment>
<name>W7TBG9_9STRA</name>
<dbReference type="AlphaFoldDB" id="W7TBG9"/>
<dbReference type="EMBL" id="AZIL01002743">
    <property type="protein sequence ID" value="EWM20898.1"/>
    <property type="molecule type" value="Genomic_DNA"/>
</dbReference>
<organism evidence="2 3">
    <name type="scientific">Nannochloropsis gaditana</name>
    <dbReference type="NCBI Taxonomy" id="72520"/>
    <lineage>
        <taxon>Eukaryota</taxon>
        <taxon>Sar</taxon>
        <taxon>Stramenopiles</taxon>
        <taxon>Ochrophyta</taxon>
        <taxon>Eustigmatophyceae</taxon>
        <taxon>Eustigmatales</taxon>
        <taxon>Monodopsidaceae</taxon>
        <taxon>Nannochloropsis</taxon>
    </lineage>
</organism>
<gene>
    <name evidence="2" type="ORF">Naga_102713g1</name>
</gene>
<protein>
    <submittedName>
        <fullName evidence="2">Uncharacterized protein</fullName>
    </submittedName>
</protein>
<evidence type="ECO:0000313" key="2">
    <source>
        <dbReference type="EMBL" id="EWM20898.1"/>
    </source>
</evidence>
<feature type="region of interest" description="Disordered" evidence="1">
    <location>
        <begin position="1"/>
        <end position="85"/>
    </location>
</feature>
<dbReference type="Proteomes" id="UP000019335">
    <property type="component" value="Unassembled WGS sequence"/>
</dbReference>
<reference evidence="2 3" key="1">
    <citation type="journal article" date="2014" name="Mol. Plant">
        <title>Chromosome Scale Genome Assembly and Transcriptome Profiling of Nannochloropsis gaditana in Nitrogen Depletion.</title>
        <authorList>
            <person name="Corteggiani Carpinelli E."/>
            <person name="Telatin A."/>
            <person name="Vitulo N."/>
            <person name="Forcato C."/>
            <person name="D'Angelo M."/>
            <person name="Schiavon R."/>
            <person name="Vezzi A."/>
            <person name="Giacometti G.M."/>
            <person name="Morosinotto T."/>
            <person name="Valle G."/>
        </authorList>
    </citation>
    <scope>NUCLEOTIDE SEQUENCE [LARGE SCALE GENOMIC DNA]</scope>
    <source>
        <strain evidence="2 3">B-31</strain>
    </source>
</reference>
<keyword evidence="3" id="KW-1185">Reference proteome</keyword>
<evidence type="ECO:0000256" key="1">
    <source>
        <dbReference type="SAM" id="MobiDB-lite"/>
    </source>
</evidence>
<accession>W7TBG9</accession>
<proteinExistence type="predicted"/>
<feature type="region of interest" description="Disordered" evidence="1">
    <location>
        <begin position="213"/>
        <end position="238"/>
    </location>
</feature>
<feature type="compositionally biased region" description="Basic and acidic residues" evidence="1">
    <location>
        <begin position="213"/>
        <end position="230"/>
    </location>
</feature>
<sequence length="238" mass="25226">PSLPRPGLHRSAHPEAPRRRRRLQSFPARALHRPAWGGRLLERQTPPRQRHPHPERGDGCHHLRSIPGPDLPEPPPLPASRPFAGTPPGFPSLGLYLSESGPCCLRAARLLLRRGRLRRALGHCGGPGLGKRGGGDGAGPGGGRLCLLHGPGEPGVWERALGGGGRASGAGRRQQNVVEGGEGAGERVGEHRGGGARGLRHLLGFGGQESALRREGGWEGGEEGRREEVRGSCIRGYT</sequence>
<feature type="compositionally biased region" description="Pro residues" evidence="1">
    <location>
        <begin position="69"/>
        <end position="79"/>
    </location>
</feature>
<evidence type="ECO:0000313" key="3">
    <source>
        <dbReference type="Proteomes" id="UP000019335"/>
    </source>
</evidence>